<evidence type="ECO:0008006" key="9">
    <source>
        <dbReference type="Google" id="ProtNLM"/>
    </source>
</evidence>
<dbReference type="Proteomes" id="UP001627154">
    <property type="component" value="Unassembled WGS sequence"/>
</dbReference>
<organism evidence="7 8">
    <name type="scientific">Trichogramma kaykai</name>
    <dbReference type="NCBI Taxonomy" id="54128"/>
    <lineage>
        <taxon>Eukaryota</taxon>
        <taxon>Metazoa</taxon>
        <taxon>Ecdysozoa</taxon>
        <taxon>Arthropoda</taxon>
        <taxon>Hexapoda</taxon>
        <taxon>Insecta</taxon>
        <taxon>Pterygota</taxon>
        <taxon>Neoptera</taxon>
        <taxon>Endopterygota</taxon>
        <taxon>Hymenoptera</taxon>
        <taxon>Apocrita</taxon>
        <taxon>Proctotrupomorpha</taxon>
        <taxon>Chalcidoidea</taxon>
        <taxon>Trichogrammatidae</taxon>
        <taxon>Trichogramma</taxon>
    </lineage>
</organism>
<feature type="region of interest" description="Disordered" evidence="6">
    <location>
        <begin position="117"/>
        <end position="160"/>
    </location>
</feature>
<feature type="repeat" description="TPR" evidence="5">
    <location>
        <begin position="296"/>
        <end position="329"/>
    </location>
</feature>
<name>A0ABD2VWR1_9HYME</name>
<evidence type="ECO:0000256" key="6">
    <source>
        <dbReference type="SAM" id="MobiDB-lite"/>
    </source>
</evidence>
<dbReference type="AlphaFoldDB" id="A0ABD2VWR1"/>
<dbReference type="PANTHER" id="PTHR45984:SF1">
    <property type="entry name" value="SPAG1 AXONEMAL DYNEIN ASSEMBLY FACTOR"/>
    <property type="match status" value="1"/>
</dbReference>
<keyword evidence="4 5" id="KW-0802">TPR repeat</keyword>
<dbReference type="InterPro" id="IPR019734">
    <property type="entry name" value="TPR_rpt"/>
</dbReference>
<dbReference type="InterPro" id="IPR051982">
    <property type="entry name" value="CiliaryAsmbly_MitoImport"/>
</dbReference>
<dbReference type="SUPFAM" id="SSF48452">
    <property type="entry name" value="TPR-like"/>
    <property type="match status" value="1"/>
</dbReference>
<evidence type="ECO:0000256" key="2">
    <source>
        <dbReference type="ARBA" id="ARBA00022490"/>
    </source>
</evidence>
<evidence type="ECO:0000313" key="8">
    <source>
        <dbReference type="Proteomes" id="UP001627154"/>
    </source>
</evidence>
<feature type="repeat" description="TPR" evidence="5">
    <location>
        <begin position="262"/>
        <end position="295"/>
    </location>
</feature>
<reference evidence="7 8" key="1">
    <citation type="journal article" date="2024" name="bioRxiv">
        <title>A reference genome for Trichogramma kaykai: A tiny desert-dwelling parasitoid wasp with competing sex-ratio distorters.</title>
        <authorList>
            <person name="Culotta J."/>
            <person name="Lindsey A.R."/>
        </authorList>
    </citation>
    <scope>NUCLEOTIDE SEQUENCE [LARGE SCALE GENOMIC DNA]</scope>
    <source>
        <strain evidence="7 8">KSX58</strain>
    </source>
</reference>
<evidence type="ECO:0000313" key="7">
    <source>
        <dbReference type="EMBL" id="KAL3385176.1"/>
    </source>
</evidence>
<dbReference type="PROSITE" id="PS50005">
    <property type="entry name" value="TPR"/>
    <property type="match status" value="2"/>
</dbReference>
<feature type="compositionally biased region" description="Basic and acidic residues" evidence="6">
    <location>
        <begin position="141"/>
        <end position="160"/>
    </location>
</feature>
<comment type="subcellular location">
    <subcellularLocation>
        <location evidence="1">Cytoplasm</location>
    </subcellularLocation>
</comment>
<evidence type="ECO:0000256" key="1">
    <source>
        <dbReference type="ARBA" id="ARBA00004496"/>
    </source>
</evidence>
<comment type="caution">
    <text evidence="7">The sequence shown here is derived from an EMBL/GenBank/DDBJ whole genome shotgun (WGS) entry which is preliminary data.</text>
</comment>
<evidence type="ECO:0000256" key="3">
    <source>
        <dbReference type="ARBA" id="ARBA00022737"/>
    </source>
</evidence>
<dbReference type="EMBL" id="JBJJXI010000159">
    <property type="protein sequence ID" value="KAL3385176.1"/>
    <property type="molecule type" value="Genomic_DNA"/>
</dbReference>
<dbReference type="SMART" id="SM00028">
    <property type="entry name" value="TPR"/>
    <property type="match status" value="2"/>
</dbReference>
<feature type="region of interest" description="Disordered" evidence="6">
    <location>
        <begin position="1"/>
        <end position="23"/>
    </location>
</feature>
<evidence type="ECO:0000256" key="4">
    <source>
        <dbReference type="ARBA" id="ARBA00022803"/>
    </source>
</evidence>
<feature type="region of interest" description="Disordered" evidence="6">
    <location>
        <begin position="86"/>
        <end position="105"/>
    </location>
</feature>
<protein>
    <recommendedName>
        <fullName evidence="9">Sperm-associated antigen 1</fullName>
    </recommendedName>
</protein>
<keyword evidence="8" id="KW-1185">Reference proteome</keyword>
<dbReference type="GO" id="GO:0005737">
    <property type="term" value="C:cytoplasm"/>
    <property type="evidence" value="ECO:0007669"/>
    <property type="project" value="UniProtKB-SubCell"/>
</dbReference>
<proteinExistence type="predicted"/>
<dbReference type="Pfam" id="PF00515">
    <property type="entry name" value="TPR_1"/>
    <property type="match status" value="2"/>
</dbReference>
<sequence>MGKGKEEDDEIPPPKQEQSENLLKKYDIPVEHLSFEYVKECNDSKEIERIVRILRSGEEGCYPDLTRCAEERLGQLKPRSRLLYDPKPVTSRSMLGPDERKQLDSELDSWTREMRTREYDLEEEANQTQRPPIPRPAIRRSPREPKLGADARDEAANAKERRRLASCDYAAWDRYDAETEVSKIDLRAERELAEAKRLQERRKHELASSRKEVAIEKSLLTGTELSVMATREREKGNEAFRAGDYAEALQLYTTSIAMDCDIAAYNNRAMTHIKLRNYEKAIKDCQTVLEVDSMNVKALLRRALAFEHLEKSKEAIKDYEAALNVDPNNKTAIAALNKLKKYDDDTDSVRLTIEEIYD</sequence>
<dbReference type="PANTHER" id="PTHR45984">
    <property type="entry name" value="RNA (RNA) POLYMERASE II ASSOCIATED PROTEIN HOMOLOG"/>
    <property type="match status" value="1"/>
</dbReference>
<dbReference type="InterPro" id="IPR011990">
    <property type="entry name" value="TPR-like_helical_dom_sf"/>
</dbReference>
<dbReference type="Gene3D" id="1.25.40.10">
    <property type="entry name" value="Tetratricopeptide repeat domain"/>
    <property type="match status" value="1"/>
</dbReference>
<evidence type="ECO:0000256" key="5">
    <source>
        <dbReference type="PROSITE-ProRule" id="PRU00339"/>
    </source>
</evidence>
<keyword evidence="2" id="KW-0963">Cytoplasm</keyword>
<keyword evidence="3" id="KW-0677">Repeat</keyword>
<gene>
    <name evidence="7" type="ORF">TKK_019173</name>
</gene>
<accession>A0ABD2VWR1</accession>